<evidence type="ECO:0000313" key="1">
    <source>
        <dbReference type="EMBL" id="JAA63193.1"/>
    </source>
</evidence>
<proteinExistence type="evidence at transcript level"/>
<organism evidence="1">
    <name type="scientific">Rhipicephalus pulchellus</name>
    <name type="common">Yellow backed tick</name>
    <name type="synonym">Dermacentor pulchellus</name>
    <dbReference type="NCBI Taxonomy" id="72859"/>
    <lineage>
        <taxon>Eukaryota</taxon>
        <taxon>Metazoa</taxon>
        <taxon>Ecdysozoa</taxon>
        <taxon>Arthropoda</taxon>
        <taxon>Chelicerata</taxon>
        <taxon>Arachnida</taxon>
        <taxon>Acari</taxon>
        <taxon>Parasitiformes</taxon>
        <taxon>Ixodida</taxon>
        <taxon>Ixodoidea</taxon>
        <taxon>Ixodidae</taxon>
        <taxon>Rhipicephalinae</taxon>
        <taxon>Rhipicephalus</taxon>
        <taxon>Rhipicephalus</taxon>
    </lineage>
</organism>
<feature type="non-terminal residue" evidence="1">
    <location>
        <position position="1"/>
    </location>
</feature>
<reference evidence="1" key="2">
    <citation type="journal article" date="2015" name="J. Proteomics">
        <title>Sexual differences in the sialomes of the zebra tick, Rhipicephalus pulchellus.</title>
        <authorList>
            <person name="Tan A.W."/>
            <person name="Francischetti I.M."/>
            <person name="Slovak M."/>
            <person name="Kini R.M."/>
            <person name="Ribeiro J.M."/>
        </authorList>
    </citation>
    <scope>NUCLEOTIDE SEQUENCE</scope>
    <source>
        <tissue evidence="1">Salivary gland</tissue>
    </source>
</reference>
<dbReference type="EMBL" id="GACK01001841">
    <property type="protein sequence ID" value="JAA63193.1"/>
    <property type="molecule type" value="mRNA"/>
</dbReference>
<name>L7MIT8_RHIPC</name>
<sequence>QTGSSTSFFYLFVSLGFPKRRLYLADRATRLQAYNFLVRPSLEYASIIWHPHQITLTNLLEAVQNKAARFILSSYSRFQSASSLKAQLNMSLLAVRRKFSRLSFFHTLYHSNTSFARTHILPPSHTSSRTDHAFKVIPIFARTEKYKNSPLTLSTKEWNELPSTIATITEPSFFNSALLMYLEPRNFQ</sequence>
<accession>L7MIT8</accession>
<protein>
    <submittedName>
        <fullName evidence="1">Putative tick transposon</fullName>
    </submittedName>
</protein>
<reference evidence="1" key="1">
    <citation type="submission" date="2012-11" db="EMBL/GenBank/DDBJ databases">
        <authorList>
            <person name="Lucero-Rivera Y.E."/>
            <person name="Tovar-Ramirez D."/>
        </authorList>
    </citation>
    <scope>NUCLEOTIDE SEQUENCE</scope>
    <source>
        <tissue evidence="1">Salivary gland</tissue>
    </source>
</reference>
<dbReference type="AlphaFoldDB" id="L7MIT8"/>